<gene>
    <name evidence="1" type="ORF">AWC14_25690</name>
</gene>
<dbReference type="Proteomes" id="UP000193487">
    <property type="component" value="Unassembled WGS sequence"/>
</dbReference>
<evidence type="ECO:0000313" key="2">
    <source>
        <dbReference type="Proteomes" id="UP000193487"/>
    </source>
</evidence>
<keyword evidence="2" id="KW-1185">Reference proteome</keyword>
<accession>A0A1X1Y5J0</accession>
<reference evidence="1 2" key="1">
    <citation type="submission" date="2016-01" db="EMBL/GenBank/DDBJ databases">
        <title>The new phylogeny of the genus Mycobacterium.</title>
        <authorList>
            <person name="Tarcisio F."/>
            <person name="Conor M."/>
            <person name="Antonella G."/>
            <person name="Elisabetta G."/>
            <person name="Giulia F.S."/>
            <person name="Sara T."/>
            <person name="Anna F."/>
            <person name="Clotilde B."/>
            <person name="Roberto B."/>
            <person name="Veronica D.S."/>
            <person name="Fabio R."/>
            <person name="Monica P."/>
            <person name="Olivier J."/>
            <person name="Enrico T."/>
            <person name="Nicola S."/>
        </authorList>
    </citation>
    <scope>NUCLEOTIDE SEQUENCE [LARGE SCALE GENOMIC DNA]</scope>
    <source>
        <strain evidence="1 2">DSM 45166</strain>
    </source>
</reference>
<evidence type="ECO:0000313" key="1">
    <source>
        <dbReference type="EMBL" id="ORW06393.1"/>
    </source>
</evidence>
<sequence>MSILRDSHEAVIAHRAAAAVSASTARHRPAAASARAWIDSLSARAHQRSIRRVRPHATAAATVVD</sequence>
<organism evidence="1 2">
    <name type="scientific">Mycobacterium kyorinense</name>
    <dbReference type="NCBI Taxonomy" id="487514"/>
    <lineage>
        <taxon>Bacteria</taxon>
        <taxon>Bacillati</taxon>
        <taxon>Actinomycetota</taxon>
        <taxon>Actinomycetes</taxon>
        <taxon>Mycobacteriales</taxon>
        <taxon>Mycobacteriaceae</taxon>
        <taxon>Mycobacterium</taxon>
    </lineage>
</organism>
<dbReference type="AlphaFoldDB" id="A0A1X1Y5J0"/>
<protein>
    <submittedName>
        <fullName evidence="1">Uncharacterized protein</fullName>
    </submittedName>
</protein>
<name>A0A1X1Y5J0_9MYCO</name>
<comment type="caution">
    <text evidence="1">The sequence shown here is derived from an EMBL/GenBank/DDBJ whole genome shotgun (WGS) entry which is preliminary data.</text>
</comment>
<proteinExistence type="predicted"/>
<dbReference type="EMBL" id="LQPE01000063">
    <property type="protein sequence ID" value="ORW06393.1"/>
    <property type="molecule type" value="Genomic_DNA"/>
</dbReference>
<dbReference type="RefSeq" id="WP_085241189.1">
    <property type="nucleotide sequence ID" value="NZ_LQPE01000063.1"/>
</dbReference>